<accession>A0A017HVM2</accession>
<gene>
    <name evidence="3" type="ORF">Rumeso_00032</name>
</gene>
<evidence type="ECO:0000259" key="2">
    <source>
        <dbReference type="PROSITE" id="PS50404"/>
    </source>
</evidence>
<dbReference type="InterPro" id="IPR040079">
    <property type="entry name" value="Glutathione_S-Trfase"/>
</dbReference>
<dbReference type="HOGENOM" id="CLU_1401551_0_0_5"/>
<evidence type="ECO:0000313" key="4">
    <source>
        <dbReference type="Proteomes" id="UP000019666"/>
    </source>
</evidence>
<sequence>MALTLYTNPQSRGRIARWMLEEVGEPYEARILDFGAEMRTPEYLAINPMAKVPTLVHDGRVVTEVGAILGYLAEAFPAAELMPEDRAGFWRWMFFVAGPLEYAVTNHSMGFEAADVQQEGRLGYGSFGRVIETLKGELSVAGLPLRRWILGRGPLSGVAYRLRPPDRHDPGGARVPGLLGPAQEPSGGAQGAGG</sequence>
<protein>
    <submittedName>
        <fullName evidence="3">Glutathione S-transferase</fullName>
        <ecNumber evidence="3">2.5.1.18</ecNumber>
    </submittedName>
</protein>
<dbReference type="InterPro" id="IPR036249">
    <property type="entry name" value="Thioredoxin-like_sf"/>
</dbReference>
<dbReference type="PATRIC" id="fig|442562.3.peg.33"/>
<feature type="domain" description="GST N-terminal" evidence="2">
    <location>
        <begin position="1"/>
        <end position="80"/>
    </location>
</feature>
<reference evidence="3 4" key="1">
    <citation type="submission" date="2013-02" db="EMBL/GenBank/DDBJ databases">
        <authorList>
            <person name="Fiebig A."/>
            <person name="Goeker M."/>
            <person name="Klenk H.-P.P."/>
        </authorList>
    </citation>
    <scope>NUCLEOTIDE SEQUENCE [LARGE SCALE GENOMIC DNA]</scope>
    <source>
        <strain evidence="3 4">DSM 19309</strain>
    </source>
</reference>
<keyword evidence="3" id="KW-0808">Transferase</keyword>
<dbReference type="PROSITE" id="PS50404">
    <property type="entry name" value="GST_NTER"/>
    <property type="match status" value="1"/>
</dbReference>
<proteinExistence type="predicted"/>
<dbReference type="AlphaFoldDB" id="A0A017HVM2"/>
<dbReference type="Gene3D" id="3.40.30.10">
    <property type="entry name" value="Glutaredoxin"/>
    <property type="match status" value="1"/>
</dbReference>
<dbReference type="RefSeq" id="WP_245639318.1">
    <property type="nucleotide sequence ID" value="NZ_KK088597.1"/>
</dbReference>
<dbReference type="PANTHER" id="PTHR44051">
    <property type="entry name" value="GLUTATHIONE S-TRANSFERASE-RELATED"/>
    <property type="match status" value="1"/>
</dbReference>
<evidence type="ECO:0000313" key="3">
    <source>
        <dbReference type="EMBL" id="EYD78375.1"/>
    </source>
</evidence>
<dbReference type="SUPFAM" id="SSF52833">
    <property type="entry name" value="Thioredoxin-like"/>
    <property type="match status" value="1"/>
</dbReference>
<dbReference type="Pfam" id="PF02798">
    <property type="entry name" value="GST_N"/>
    <property type="match status" value="1"/>
</dbReference>
<name>A0A017HVM2_9RHOB</name>
<dbReference type="SFLD" id="SFLDS00019">
    <property type="entry name" value="Glutathione_Transferase_(cytos"/>
    <property type="match status" value="1"/>
</dbReference>
<dbReference type="GO" id="GO:0004364">
    <property type="term" value="F:glutathione transferase activity"/>
    <property type="evidence" value="ECO:0007669"/>
    <property type="project" value="UniProtKB-EC"/>
</dbReference>
<feature type="region of interest" description="Disordered" evidence="1">
    <location>
        <begin position="166"/>
        <end position="194"/>
    </location>
</feature>
<dbReference type="EMBL" id="AOSK01000002">
    <property type="protein sequence ID" value="EYD78375.1"/>
    <property type="molecule type" value="Genomic_DNA"/>
</dbReference>
<dbReference type="Proteomes" id="UP000019666">
    <property type="component" value="Unassembled WGS sequence"/>
</dbReference>
<evidence type="ECO:0000256" key="1">
    <source>
        <dbReference type="SAM" id="MobiDB-lite"/>
    </source>
</evidence>
<dbReference type="STRING" id="442562.Rumeso_00032"/>
<dbReference type="PANTHER" id="PTHR44051:SF21">
    <property type="entry name" value="GLUTATHIONE S-TRANSFERASE FAMILY PROTEIN"/>
    <property type="match status" value="1"/>
</dbReference>
<dbReference type="EC" id="2.5.1.18" evidence="3"/>
<dbReference type="Gene3D" id="1.20.1050.10">
    <property type="match status" value="1"/>
</dbReference>
<comment type="caution">
    <text evidence="3">The sequence shown here is derived from an EMBL/GenBank/DDBJ whole genome shotgun (WGS) entry which is preliminary data.</text>
</comment>
<organism evidence="3 4">
    <name type="scientific">Rubellimicrobium mesophilum DSM 19309</name>
    <dbReference type="NCBI Taxonomy" id="442562"/>
    <lineage>
        <taxon>Bacteria</taxon>
        <taxon>Pseudomonadati</taxon>
        <taxon>Pseudomonadota</taxon>
        <taxon>Alphaproteobacteria</taxon>
        <taxon>Rhodobacterales</taxon>
        <taxon>Roseobacteraceae</taxon>
        <taxon>Rubellimicrobium</taxon>
    </lineage>
</organism>
<dbReference type="CDD" id="cd03046">
    <property type="entry name" value="GST_N_GTT1_like"/>
    <property type="match status" value="1"/>
</dbReference>
<dbReference type="InterPro" id="IPR004045">
    <property type="entry name" value="Glutathione_S-Trfase_N"/>
</dbReference>
<keyword evidence="4" id="KW-1185">Reference proteome</keyword>